<dbReference type="PROSITE" id="PS52029">
    <property type="entry name" value="LD_TPASE"/>
    <property type="match status" value="1"/>
</dbReference>
<feature type="active site" description="Proton donor/acceptor" evidence="9">
    <location>
        <position position="141"/>
    </location>
</feature>
<evidence type="ECO:0000313" key="12">
    <source>
        <dbReference type="EMBL" id="WOJ88259.1"/>
    </source>
</evidence>
<evidence type="ECO:0000256" key="7">
    <source>
        <dbReference type="ARBA" id="ARBA00022984"/>
    </source>
</evidence>
<evidence type="ECO:0000259" key="11">
    <source>
        <dbReference type="PROSITE" id="PS52029"/>
    </source>
</evidence>
<feature type="domain" description="L,D-TPase catalytic" evidence="11">
    <location>
        <begin position="51"/>
        <end position="183"/>
    </location>
</feature>
<evidence type="ECO:0000256" key="6">
    <source>
        <dbReference type="ARBA" id="ARBA00022960"/>
    </source>
</evidence>
<organism evidence="12 13">
    <name type="scientific">Methylocapsa polymorpha</name>
    <dbReference type="NCBI Taxonomy" id="3080828"/>
    <lineage>
        <taxon>Bacteria</taxon>
        <taxon>Pseudomonadati</taxon>
        <taxon>Pseudomonadota</taxon>
        <taxon>Alphaproteobacteria</taxon>
        <taxon>Hyphomicrobiales</taxon>
        <taxon>Beijerinckiaceae</taxon>
        <taxon>Methylocapsa</taxon>
    </lineage>
</organism>
<dbReference type="InterPro" id="IPR038063">
    <property type="entry name" value="Transpep_catalytic_dom"/>
</dbReference>
<dbReference type="PANTHER" id="PTHR30582">
    <property type="entry name" value="L,D-TRANSPEPTIDASE"/>
    <property type="match status" value="1"/>
</dbReference>
<evidence type="ECO:0000313" key="13">
    <source>
        <dbReference type="Proteomes" id="UP001626536"/>
    </source>
</evidence>
<reference evidence="12 13" key="1">
    <citation type="submission" date="2023-10" db="EMBL/GenBank/DDBJ databases">
        <title>Novel methanotroph of the genus Methylocapsa from a subarctic wetland.</title>
        <authorList>
            <person name="Belova S.E."/>
            <person name="Oshkin I.Y."/>
            <person name="Miroshnikov K."/>
            <person name="Dedysh S.N."/>
        </authorList>
    </citation>
    <scope>NUCLEOTIDE SEQUENCE [LARGE SCALE GENOMIC DNA]</scope>
    <source>
        <strain evidence="12 13">RX1</strain>
    </source>
</reference>
<keyword evidence="13" id="KW-1185">Reference proteome</keyword>
<accession>A0ABZ0HNS0</accession>
<comment type="pathway">
    <text evidence="1 9">Cell wall biogenesis; peptidoglycan biosynthesis.</text>
</comment>
<protein>
    <submittedName>
        <fullName evidence="12">L,D-transpeptidase</fullName>
        <ecNumber evidence="12">2.3.2.-</ecNumber>
    </submittedName>
</protein>
<keyword evidence="6 9" id="KW-0133">Cell shape</keyword>
<comment type="similarity">
    <text evidence="2">Belongs to the YkuD family.</text>
</comment>
<dbReference type="Gene3D" id="2.40.440.10">
    <property type="entry name" value="L,D-transpeptidase catalytic domain-like"/>
    <property type="match status" value="1"/>
</dbReference>
<keyword evidence="7 9" id="KW-0573">Peptidoglycan synthesis</keyword>
<feature type="signal peptide" evidence="10">
    <location>
        <begin position="1"/>
        <end position="29"/>
    </location>
</feature>
<dbReference type="InterPro" id="IPR005490">
    <property type="entry name" value="LD_TPept_cat_dom"/>
</dbReference>
<feature type="chain" id="PRO_5046881526" evidence="10">
    <location>
        <begin position="30"/>
        <end position="184"/>
    </location>
</feature>
<evidence type="ECO:0000256" key="8">
    <source>
        <dbReference type="ARBA" id="ARBA00023316"/>
    </source>
</evidence>
<dbReference type="Pfam" id="PF03734">
    <property type="entry name" value="YkuD"/>
    <property type="match status" value="1"/>
</dbReference>
<dbReference type="SUPFAM" id="SSF141523">
    <property type="entry name" value="L,D-transpeptidase catalytic domain-like"/>
    <property type="match status" value="1"/>
</dbReference>
<dbReference type="CDD" id="cd16913">
    <property type="entry name" value="YkuD_like"/>
    <property type="match status" value="1"/>
</dbReference>
<evidence type="ECO:0000256" key="3">
    <source>
        <dbReference type="ARBA" id="ARBA00022676"/>
    </source>
</evidence>
<keyword evidence="8 9" id="KW-0961">Cell wall biogenesis/degradation</keyword>
<dbReference type="RefSeq" id="WP_407337699.1">
    <property type="nucleotide sequence ID" value="NZ_CP136862.1"/>
</dbReference>
<dbReference type="EMBL" id="CP136862">
    <property type="protein sequence ID" value="WOJ88259.1"/>
    <property type="molecule type" value="Genomic_DNA"/>
</dbReference>
<evidence type="ECO:0000256" key="4">
    <source>
        <dbReference type="ARBA" id="ARBA00022679"/>
    </source>
</evidence>
<evidence type="ECO:0000256" key="5">
    <source>
        <dbReference type="ARBA" id="ARBA00022801"/>
    </source>
</evidence>
<keyword evidence="5" id="KW-0378">Hydrolase</keyword>
<evidence type="ECO:0000256" key="10">
    <source>
        <dbReference type="SAM" id="SignalP"/>
    </source>
</evidence>
<keyword evidence="4 12" id="KW-0808">Transferase</keyword>
<dbReference type="Proteomes" id="UP001626536">
    <property type="component" value="Chromosome"/>
</dbReference>
<dbReference type="PANTHER" id="PTHR30582:SF24">
    <property type="entry name" value="L,D-TRANSPEPTIDASE ERFK_SRFK-RELATED"/>
    <property type="match status" value="1"/>
</dbReference>
<gene>
    <name evidence="12" type="ORF">RZS28_10420</name>
</gene>
<dbReference type="InterPro" id="IPR050979">
    <property type="entry name" value="LD-transpeptidase"/>
</dbReference>
<sequence length="184" mass="19332">MSKLRASGISFLGAIRVSAGLLASAGVCAAIGTTSVAARETVAFPQPYPPGMIIIKQSERRLYFTTGSGTAIRYPIAIGRAGKAWQGEAYVQGKYVEPAWSAPAVVRQDHPNFPAVIPGGSPRNPMGAAALTLSVSEVAIHGTTQSMRKSVGTAASYGCIRMYNEDVVDLFHRAQVGTRVLAIP</sequence>
<name>A0ABZ0HNS0_9HYPH</name>
<proteinExistence type="inferred from homology"/>
<dbReference type="GO" id="GO:0016746">
    <property type="term" value="F:acyltransferase activity"/>
    <property type="evidence" value="ECO:0007669"/>
    <property type="project" value="UniProtKB-KW"/>
</dbReference>
<dbReference type="EC" id="2.3.2.-" evidence="12"/>
<keyword evidence="3" id="KW-0328">Glycosyltransferase</keyword>
<feature type="active site" description="Nucleophile" evidence="9">
    <location>
        <position position="159"/>
    </location>
</feature>
<keyword evidence="10" id="KW-0732">Signal</keyword>
<keyword evidence="12" id="KW-0012">Acyltransferase</keyword>
<evidence type="ECO:0000256" key="2">
    <source>
        <dbReference type="ARBA" id="ARBA00005992"/>
    </source>
</evidence>
<evidence type="ECO:0000256" key="1">
    <source>
        <dbReference type="ARBA" id="ARBA00004752"/>
    </source>
</evidence>
<evidence type="ECO:0000256" key="9">
    <source>
        <dbReference type="PROSITE-ProRule" id="PRU01373"/>
    </source>
</evidence>